<dbReference type="RefSeq" id="WP_008618643.1">
    <property type="nucleotide sequence ID" value="NZ_AP025941.1"/>
</dbReference>
<dbReference type="Gene3D" id="3.40.50.2300">
    <property type="match status" value="1"/>
</dbReference>
<organism evidence="1">
    <name type="scientific">Paraprevotella clara</name>
    <dbReference type="NCBI Taxonomy" id="454154"/>
    <lineage>
        <taxon>Bacteria</taxon>
        <taxon>Pseudomonadati</taxon>
        <taxon>Bacteroidota</taxon>
        <taxon>Bacteroidia</taxon>
        <taxon>Bacteroidales</taxon>
        <taxon>Prevotellaceae</taxon>
        <taxon>Paraprevotella</taxon>
    </lineage>
</organism>
<dbReference type="EMBL" id="CACRUT010000015">
    <property type="protein sequence ID" value="VYU36765.1"/>
    <property type="molecule type" value="Genomic_DNA"/>
</dbReference>
<name>A0A6N3E9W6_9BACT</name>
<gene>
    <name evidence="1" type="ORF">PCLFYP37_02649</name>
</gene>
<sequence length="156" mass="17541">MKILFIGSGCACRLPFVEYLFKKKIQEAEVPDIEVESADMAMWGVTSNESGIPESSGPDKVGNLLNQADFIVVMEGRQRNFLTRFMDYSSWNKIHLFLDYCTSGKEHLVGSVCGDLDYQTQDEEMTNGCMNLIARIKAFLKEHLGEKTEISTLITA</sequence>
<protein>
    <submittedName>
        <fullName evidence="1">Uncharacterized protein</fullName>
    </submittedName>
</protein>
<evidence type="ECO:0000313" key="1">
    <source>
        <dbReference type="EMBL" id="VYU36765.1"/>
    </source>
</evidence>
<dbReference type="AlphaFoldDB" id="A0A6N3E9W6"/>
<dbReference type="SUPFAM" id="SSF52788">
    <property type="entry name" value="Phosphotyrosine protein phosphatases I"/>
    <property type="match status" value="1"/>
</dbReference>
<reference evidence="1" key="1">
    <citation type="submission" date="2019-11" db="EMBL/GenBank/DDBJ databases">
        <authorList>
            <person name="Feng L."/>
        </authorList>
    </citation>
    <scope>NUCLEOTIDE SEQUENCE</scope>
    <source>
        <strain evidence="1">PclaraLFYP37</strain>
    </source>
</reference>
<dbReference type="InterPro" id="IPR036196">
    <property type="entry name" value="Ptyr_pPase_sf"/>
</dbReference>
<accession>A0A6N3E9W6</accession>
<dbReference type="GeneID" id="93556754"/>
<proteinExistence type="predicted"/>